<sequence length="346" mass="38016">MHFASFSEASRARPRLAGTWRRATAVPVGVSCAFFRPSKSSMDSLIFVVRALWVDAFVGFHLGLFGGDIFLQHQSTEEAIQAVGELLAKADPPPPSVYSRSPLGCLATLGLPYTPSEGVVRGCYLRLQLFYAGAVCLLFTHQIAQNQVTLGAFVDERGNPDWDSVAFRLMLIRMVLVIIAQSGKQQLDAVLLPLLRLPLDRWLLWWRQLLFLTYFPLMGLVQGPVLSLITFYGANTTWWLQHVWLFRSVELLLFQLCVHALFVPPYSFRFFRPPRDAGLAAARTRQQFREAAHALLGEGASVVGPAEVAAAYAPASGGGKPKPEGGGGQQQPASRTHEESGAAHDV</sequence>
<keyword evidence="2" id="KW-1133">Transmembrane helix</keyword>
<accession>A0A7S3RND4</accession>
<keyword evidence="2" id="KW-0812">Transmembrane</keyword>
<dbReference type="AlphaFoldDB" id="A0A7S3RND4"/>
<feature type="region of interest" description="Disordered" evidence="1">
    <location>
        <begin position="313"/>
        <end position="346"/>
    </location>
</feature>
<evidence type="ECO:0000256" key="2">
    <source>
        <dbReference type="SAM" id="Phobius"/>
    </source>
</evidence>
<feature type="compositionally biased region" description="Basic and acidic residues" evidence="1">
    <location>
        <begin position="335"/>
        <end position="346"/>
    </location>
</feature>
<evidence type="ECO:0000313" key="3">
    <source>
        <dbReference type="EMBL" id="CAE0529459.1"/>
    </source>
</evidence>
<protein>
    <submittedName>
        <fullName evidence="3">Uncharacterized protein</fullName>
    </submittedName>
</protein>
<gene>
    <name evidence="3" type="ORF">EHUX00137_LOCUS4935</name>
</gene>
<feature type="compositionally biased region" description="Gly residues" evidence="1">
    <location>
        <begin position="316"/>
        <end position="329"/>
    </location>
</feature>
<reference evidence="3" key="1">
    <citation type="submission" date="2021-01" db="EMBL/GenBank/DDBJ databases">
        <authorList>
            <person name="Corre E."/>
            <person name="Pelletier E."/>
            <person name="Niang G."/>
            <person name="Scheremetjew M."/>
            <person name="Finn R."/>
            <person name="Kale V."/>
            <person name="Holt S."/>
            <person name="Cochrane G."/>
            <person name="Meng A."/>
            <person name="Brown T."/>
            <person name="Cohen L."/>
        </authorList>
    </citation>
    <scope>NUCLEOTIDE SEQUENCE</scope>
    <source>
        <strain evidence="3">379</strain>
    </source>
</reference>
<organism evidence="3">
    <name type="scientific">Emiliania huxleyi</name>
    <name type="common">Coccolithophore</name>
    <name type="synonym">Pontosphaera huxleyi</name>
    <dbReference type="NCBI Taxonomy" id="2903"/>
    <lineage>
        <taxon>Eukaryota</taxon>
        <taxon>Haptista</taxon>
        <taxon>Haptophyta</taxon>
        <taxon>Prymnesiophyceae</taxon>
        <taxon>Isochrysidales</taxon>
        <taxon>Noelaerhabdaceae</taxon>
        <taxon>Emiliania</taxon>
    </lineage>
</organism>
<feature type="transmembrane region" description="Helical" evidence="2">
    <location>
        <begin position="244"/>
        <end position="263"/>
    </location>
</feature>
<feature type="transmembrane region" description="Helical" evidence="2">
    <location>
        <begin position="204"/>
        <end position="232"/>
    </location>
</feature>
<name>A0A7S3RND4_EMIHU</name>
<evidence type="ECO:0000256" key="1">
    <source>
        <dbReference type="SAM" id="MobiDB-lite"/>
    </source>
</evidence>
<dbReference type="EMBL" id="HBIR01007223">
    <property type="protein sequence ID" value="CAE0529459.1"/>
    <property type="molecule type" value="Transcribed_RNA"/>
</dbReference>
<proteinExistence type="predicted"/>
<keyword evidence="2" id="KW-0472">Membrane</keyword>